<dbReference type="InterPro" id="IPR002347">
    <property type="entry name" value="SDR_fam"/>
</dbReference>
<dbReference type="GO" id="GO:0016616">
    <property type="term" value="F:oxidoreductase activity, acting on the CH-OH group of donors, NAD or NADP as acceptor"/>
    <property type="evidence" value="ECO:0007669"/>
    <property type="project" value="TreeGrafter"/>
</dbReference>
<proteinExistence type="predicted"/>
<dbReference type="PANTHER" id="PTHR45458">
    <property type="entry name" value="SHORT-CHAIN DEHYDROGENASE/REDUCTASE SDR"/>
    <property type="match status" value="1"/>
</dbReference>
<dbReference type="InterPro" id="IPR036291">
    <property type="entry name" value="NAD(P)-bd_dom_sf"/>
</dbReference>
<dbReference type="Pfam" id="PF13561">
    <property type="entry name" value="adh_short_C2"/>
    <property type="match status" value="1"/>
</dbReference>
<gene>
    <name evidence="2" type="ORF">FDENT_12094</name>
</gene>
<reference evidence="2 3" key="1">
    <citation type="submission" date="2020-05" db="EMBL/GenBank/DDBJ databases">
        <title>Identification and distribution of gene clusters putatively required for synthesis of sphingolipid metabolism inhibitors in phylogenetically diverse species of the filamentous fungus Fusarium.</title>
        <authorList>
            <person name="Kim H.-S."/>
            <person name="Busman M."/>
            <person name="Brown D.W."/>
            <person name="Divon H."/>
            <person name="Uhlig S."/>
            <person name="Proctor R.H."/>
        </authorList>
    </citation>
    <scope>NUCLEOTIDE SEQUENCE [LARGE SCALE GENOMIC DNA]</scope>
    <source>
        <strain evidence="2 3">NRRL 25311</strain>
    </source>
</reference>
<dbReference type="InterPro" id="IPR021858">
    <property type="entry name" value="Fun_TF"/>
</dbReference>
<dbReference type="InterPro" id="IPR052184">
    <property type="entry name" value="SDR_enzymes"/>
</dbReference>
<dbReference type="Proteomes" id="UP000562682">
    <property type="component" value="Unassembled WGS sequence"/>
</dbReference>
<organism evidence="2 3">
    <name type="scientific">Fusarium denticulatum</name>
    <dbReference type="NCBI Taxonomy" id="48507"/>
    <lineage>
        <taxon>Eukaryota</taxon>
        <taxon>Fungi</taxon>
        <taxon>Dikarya</taxon>
        <taxon>Ascomycota</taxon>
        <taxon>Pezizomycotina</taxon>
        <taxon>Sordariomycetes</taxon>
        <taxon>Hypocreomycetidae</taxon>
        <taxon>Hypocreales</taxon>
        <taxon>Nectriaceae</taxon>
        <taxon>Fusarium</taxon>
        <taxon>Fusarium fujikuroi species complex</taxon>
    </lineage>
</organism>
<keyword evidence="1" id="KW-0539">Nucleus</keyword>
<comment type="caution">
    <text evidence="2">The sequence shown here is derived from an EMBL/GenBank/DDBJ whole genome shotgun (WGS) entry which is preliminary data.</text>
</comment>
<dbReference type="Gene3D" id="3.40.50.720">
    <property type="entry name" value="NAD(P)-binding Rossmann-like Domain"/>
    <property type="match status" value="1"/>
</dbReference>
<dbReference type="SUPFAM" id="SSF51735">
    <property type="entry name" value="NAD(P)-binding Rossmann-fold domains"/>
    <property type="match status" value="1"/>
</dbReference>
<evidence type="ECO:0000313" key="2">
    <source>
        <dbReference type="EMBL" id="KAF5667502.1"/>
    </source>
</evidence>
<evidence type="ECO:0000313" key="3">
    <source>
        <dbReference type="Proteomes" id="UP000562682"/>
    </source>
</evidence>
<keyword evidence="3" id="KW-1185">Reference proteome</keyword>
<dbReference type="AlphaFoldDB" id="A0A8H5WLN8"/>
<protein>
    <submittedName>
        <fullName evidence="2">Arginine metabolism regulation II</fullName>
    </submittedName>
</protein>
<dbReference type="EMBL" id="JAAOAK010000404">
    <property type="protein sequence ID" value="KAF5667502.1"/>
    <property type="molecule type" value="Genomic_DNA"/>
</dbReference>
<accession>A0A8H5WLN8</accession>
<dbReference type="CDD" id="cd12148">
    <property type="entry name" value="fungal_TF_MHR"/>
    <property type="match status" value="1"/>
</dbReference>
<name>A0A8H5WLN8_9HYPO</name>
<dbReference type="Pfam" id="PF11951">
    <property type="entry name" value="Fungal_trans_2"/>
    <property type="match status" value="1"/>
</dbReference>
<evidence type="ECO:0000256" key="1">
    <source>
        <dbReference type="ARBA" id="ARBA00023242"/>
    </source>
</evidence>
<sequence length="648" mass="71431">MLGLPEVSFGSPDASPLEASGPLSLIKGPVVGPIAQLNRADQRSFQYFIQTASYSITSFGHDAPRVRELLIQIALSDISPSSTAVLKSSLALASFHRDDPLQATAQYKIAALRKLAESTQGRIGVTDSACHIAAGMILSTLEIQQNSMKSSHWLWYACGAAKIVKTAGLDVDNLDHDTAALVGWVHYYNTLSRFSLRHWQPHLTLDADGAADSFHPVPESLSGAPHEILYLLSEAFNAVTVPSDPRYEGKAHRNHLEIIDWKLRNLEKKAPDNNDSADTTHPAFDLVVELYRLSTLIYLRRASAGILSLDQKFTTWVGQAFELLEQLPACQWPFPLLIFGCEAENDRQRMIILDVMERTTKNLQYRNIATVKSVIKTVWVQKDLYAEDMNYFEFVRQLSADPNNTVIGFVRNKKATEEKIQRELPGRANIHTVQGEIQKLEDVKNLVKEVAKITGGSLDYIIANAALQSEWSAHDPIGVLGEEPERLEEDVLESFKINTLGNIHLFNLALPLIRKGQAKKIISISSGMADPDVITNFAITDGAPYTISKGALNIAVAKFDAQYRKEGILFMAISPGLVATQDTSNYTEEQLEGVRNMVAAFKGYAPDWEGAISPEESATAVLSVINKASIEAGNGGSFVSHYGNKQWL</sequence>
<dbReference type="PANTHER" id="PTHR45458:SF3">
    <property type="entry name" value="CHAIN DEHYDROGENASE (ATSC), PUTATIVE-RELATED"/>
    <property type="match status" value="1"/>
</dbReference>